<keyword evidence="4" id="KW-0732">Signal</keyword>
<protein>
    <submittedName>
        <fullName evidence="5">SDR family oxidoreductase</fullName>
    </submittedName>
</protein>
<comment type="caution">
    <text evidence="5">The sequence shown here is derived from an EMBL/GenBank/DDBJ whole genome shotgun (WGS) entry which is preliminary data.</text>
</comment>
<keyword evidence="6" id="KW-1185">Reference proteome</keyword>
<gene>
    <name evidence="5" type="ORF">ASNO1_41590</name>
</gene>
<dbReference type="PROSITE" id="PS00061">
    <property type="entry name" value="ADH_SHORT"/>
    <property type="match status" value="1"/>
</dbReference>
<dbReference type="Proteomes" id="UP001342631">
    <property type="component" value="Unassembled WGS sequence"/>
</dbReference>
<keyword evidence="2" id="KW-0560">Oxidoreductase</keyword>
<sequence length="338" mass="35258">MESDDNSNAPSRRQVVGGLATGIAAVFATTPAGAAPDAGTTAVPAQPLQNPVTLYPKPPFPAQTQPWPGLASKMNPRPDHGEKSYKGSGRLAGRRALITGGDSGIGRAAAIAYAREGADVAINYLPAEEPDAQEVVALIKAEGRKAVALPGDIRTEAVCKKLVADAVAKLGGLDILVNNAAKQQTQDSILDITAEQFDWTVKTNLYAMFWITKAAVPHLKPGAAIINTTSVNAYDPSENLLDYAMTKGGIMIFTKALAKQLAKQGIRVNGVAPGPFWTPLQVSGGQTQENLVKFGENTPMGRPGQPAELASVYVELASAQASYITGQIYGASGGRGNP</sequence>
<dbReference type="PRINTS" id="PR00080">
    <property type="entry name" value="SDRFAMILY"/>
</dbReference>
<feature type="chain" id="PRO_5045277632" evidence="4">
    <location>
        <begin position="35"/>
        <end position="338"/>
    </location>
</feature>
<accession>A0ABQ6QW36</accession>
<evidence type="ECO:0000256" key="2">
    <source>
        <dbReference type="ARBA" id="ARBA00023002"/>
    </source>
</evidence>
<dbReference type="SUPFAM" id="SSF51735">
    <property type="entry name" value="NAD(P)-binding Rossmann-fold domains"/>
    <property type="match status" value="1"/>
</dbReference>
<organism evidence="5 6">
    <name type="scientific">Corallococcus caeni</name>
    <dbReference type="NCBI Taxonomy" id="3082388"/>
    <lineage>
        <taxon>Bacteria</taxon>
        <taxon>Pseudomonadati</taxon>
        <taxon>Myxococcota</taxon>
        <taxon>Myxococcia</taxon>
        <taxon>Myxococcales</taxon>
        <taxon>Cystobacterineae</taxon>
        <taxon>Myxococcaceae</taxon>
        <taxon>Corallococcus</taxon>
    </lineage>
</organism>
<dbReference type="EMBL" id="BTTX01000004">
    <property type="protein sequence ID" value="GMU07906.1"/>
    <property type="molecule type" value="Genomic_DNA"/>
</dbReference>
<evidence type="ECO:0000256" key="1">
    <source>
        <dbReference type="ARBA" id="ARBA00006484"/>
    </source>
</evidence>
<feature type="signal peptide" evidence="4">
    <location>
        <begin position="1"/>
        <end position="34"/>
    </location>
</feature>
<reference evidence="5 6" key="1">
    <citation type="journal article" date="2024" name="Arch. Microbiol.">
        <title>Corallococcus caeni sp. nov., a novel myxobacterium isolated from activated sludge.</title>
        <authorList>
            <person name="Tomita S."/>
            <person name="Nakai R."/>
            <person name="Kuroda K."/>
            <person name="Kurashita H."/>
            <person name="Hatamoto M."/>
            <person name="Yamaguchi T."/>
            <person name="Narihiro T."/>
        </authorList>
    </citation>
    <scope>NUCLEOTIDE SEQUENCE [LARGE SCALE GENOMIC DNA]</scope>
    <source>
        <strain evidence="5 6">NO1</strain>
    </source>
</reference>
<proteinExistence type="inferred from homology"/>
<evidence type="ECO:0000256" key="4">
    <source>
        <dbReference type="SAM" id="SignalP"/>
    </source>
</evidence>
<dbReference type="PRINTS" id="PR00081">
    <property type="entry name" value="GDHRDH"/>
</dbReference>
<evidence type="ECO:0000256" key="3">
    <source>
        <dbReference type="SAM" id="MobiDB-lite"/>
    </source>
</evidence>
<feature type="compositionally biased region" description="Basic and acidic residues" evidence="3">
    <location>
        <begin position="76"/>
        <end position="85"/>
    </location>
</feature>
<dbReference type="PROSITE" id="PS51318">
    <property type="entry name" value="TAT"/>
    <property type="match status" value="1"/>
</dbReference>
<dbReference type="Pfam" id="PF13561">
    <property type="entry name" value="adh_short_C2"/>
    <property type="match status" value="1"/>
</dbReference>
<dbReference type="InterPro" id="IPR006311">
    <property type="entry name" value="TAT_signal"/>
</dbReference>
<dbReference type="PANTHER" id="PTHR48107:SF16">
    <property type="entry name" value="NADPH-DEPENDENT ALDEHYDE REDUCTASE 1, CHLOROPLASTIC"/>
    <property type="match status" value="1"/>
</dbReference>
<dbReference type="NCBIfam" id="NF004782">
    <property type="entry name" value="PRK06128.1"/>
    <property type="match status" value="1"/>
</dbReference>
<evidence type="ECO:0000313" key="6">
    <source>
        <dbReference type="Proteomes" id="UP001342631"/>
    </source>
</evidence>
<dbReference type="CDD" id="cd05355">
    <property type="entry name" value="SDR_c1"/>
    <property type="match status" value="1"/>
</dbReference>
<dbReference type="InterPro" id="IPR002347">
    <property type="entry name" value="SDR_fam"/>
</dbReference>
<dbReference type="InterPro" id="IPR036291">
    <property type="entry name" value="NAD(P)-bd_dom_sf"/>
</dbReference>
<evidence type="ECO:0000313" key="5">
    <source>
        <dbReference type="EMBL" id="GMU07906.1"/>
    </source>
</evidence>
<dbReference type="Gene3D" id="3.40.50.720">
    <property type="entry name" value="NAD(P)-binding Rossmann-like Domain"/>
    <property type="match status" value="1"/>
</dbReference>
<dbReference type="PANTHER" id="PTHR48107">
    <property type="entry name" value="NADPH-DEPENDENT ALDEHYDE REDUCTASE-LIKE PROTEIN, CHLOROPLASTIC-RELATED"/>
    <property type="match status" value="1"/>
</dbReference>
<name>A0ABQ6QW36_9BACT</name>
<dbReference type="RefSeq" id="WP_338278761.1">
    <property type="nucleotide sequence ID" value="NZ_BTTX01000004.1"/>
</dbReference>
<feature type="region of interest" description="Disordered" evidence="3">
    <location>
        <begin position="58"/>
        <end position="88"/>
    </location>
</feature>
<comment type="similarity">
    <text evidence="1">Belongs to the short-chain dehydrogenases/reductases (SDR) family.</text>
</comment>
<dbReference type="InterPro" id="IPR020904">
    <property type="entry name" value="Sc_DH/Rdtase_CS"/>
</dbReference>